<evidence type="ECO:0000256" key="2">
    <source>
        <dbReference type="PROSITE-ProRule" id="PRU00703"/>
    </source>
</evidence>
<dbReference type="Proteomes" id="UP000824111">
    <property type="component" value="Unassembled WGS sequence"/>
</dbReference>
<evidence type="ECO:0000313" key="5">
    <source>
        <dbReference type="Proteomes" id="UP000824111"/>
    </source>
</evidence>
<dbReference type="InterPro" id="IPR046342">
    <property type="entry name" value="CBS_dom_sf"/>
</dbReference>
<name>A0A9D1S5I4_9FIRM</name>
<sequence length="140" mass="15946">MNIAFLLKPKSSVAYLQDTNTIRQGLEKINHHGYTAVPVLTEDGRYAGTVSEGDFLWYIIKGENGEVRQVEIKSVECTRVRDILRQGKNPPVHVTATVEELLGRVLEQNFVPVVDDRGYFMGIITRRDVIQYFYAQTLSE</sequence>
<organism evidence="4 5">
    <name type="scientific">Candidatus Avimonoglobus intestinipullorum</name>
    <dbReference type="NCBI Taxonomy" id="2840699"/>
    <lineage>
        <taxon>Bacteria</taxon>
        <taxon>Bacillati</taxon>
        <taxon>Bacillota</taxon>
        <taxon>Clostridia</taxon>
        <taxon>Eubacteriales</taxon>
        <taxon>Candidatus Avimonoglobus</taxon>
    </lineage>
</organism>
<dbReference type="CDD" id="cd09834">
    <property type="entry name" value="CBS_pair_bac"/>
    <property type="match status" value="1"/>
</dbReference>
<comment type="caution">
    <text evidence="4">The sequence shown here is derived from an EMBL/GenBank/DDBJ whole genome shotgun (WGS) entry which is preliminary data.</text>
</comment>
<dbReference type="InterPro" id="IPR051257">
    <property type="entry name" value="Diverse_CBS-Domain"/>
</dbReference>
<keyword evidence="1 2" id="KW-0129">CBS domain</keyword>
<dbReference type="SMART" id="SM00116">
    <property type="entry name" value="CBS"/>
    <property type="match status" value="2"/>
</dbReference>
<dbReference type="PANTHER" id="PTHR43080:SF26">
    <property type="entry name" value="REGULATORY PROTEIN"/>
    <property type="match status" value="1"/>
</dbReference>
<gene>
    <name evidence="4" type="ORF">IAB04_00060</name>
</gene>
<evidence type="ECO:0000259" key="3">
    <source>
        <dbReference type="PROSITE" id="PS51371"/>
    </source>
</evidence>
<reference evidence="4" key="2">
    <citation type="journal article" date="2021" name="PeerJ">
        <title>Extensive microbial diversity within the chicken gut microbiome revealed by metagenomics and culture.</title>
        <authorList>
            <person name="Gilroy R."/>
            <person name="Ravi A."/>
            <person name="Getino M."/>
            <person name="Pursley I."/>
            <person name="Horton D.L."/>
            <person name="Alikhan N.F."/>
            <person name="Baker D."/>
            <person name="Gharbi K."/>
            <person name="Hall N."/>
            <person name="Watson M."/>
            <person name="Adriaenssens E.M."/>
            <person name="Foster-Nyarko E."/>
            <person name="Jarju S."/>
            <person name="Secka A."/>
            <person name="Antonio M."/>
            <person name="Oren A."/>
            <person name="Chaudhuri R.R."/>
            <person name="La Ragione R."/>
            <person name="Hildebrand F."/>
            <person name="Pallen M.J."/>
        </authorList>
    </citation>
    <scope>NUCLEOTIDE SEQUENCE</scope>
    <source>
        <strain evidence="4">ChiSjej4B22-9803</strain>
    </source>
</reference>
<dbReference type="InterPro" id="IPR000644">
    <property type="entry name" value="CBS_dom"/>
</dbReference>
<dbReference type="PROSITE" id="PS51371">
    <property type="entry name" value="CBS"/>
    <property type="match status" value="1"/>
</dbReference>
<evidence type="ECO:0000313" key="4">
    <source>
        <dbReference type="EMBL" id="HIU47735.1"/>
    </source>
</evidence>
<accession>A0A9D1S5I4</accession>
<proteinExistence type="predicted"/>
<dbReference type="PANTHER" id="PTHR43080">
    <property type="entry name" value="CBS DOMAIN-CONTAINING PROTEIN CBSX3, MITOCHONDRIAL"/>
    <property type="match status" value="1"/>
</dbReference>
<dbReference type="Pfam" id="PF00571">
    <property type="entry name" value="CBS"/>
    <property type="match status" value="2"/>
</dbReference>
<dbReference type="SUPFAM" id="SSF54631">
    <property type="entry name" value="CBS-domain pair"/>
    <property type="match status" value="1"/>
</dbReference>
<dbReference type="EMBL" id="DVND01000003">
    <property type="protein sequence ID" value="HIU47735.1"/>
    <property type="molecule type" value="Genomic_DNA"/>
</dbReference>
<protein>
    <submittedName>
        <fullName evidence="4">CBS domain-containing protein</fullName>
    </submittedName>
</protein>
<reference evidence="4" key="1">
    <citation type="submission" date="2020-10" db="EMBL/GenBank/DDBJ databases">
        <authorList>
            <person name="Gilroy R."/>
        </authorList>
    </citation>
    <scope>NUCLEOTIDE SEQUENCE</scope>
    <source>
        <strain evidence="4">ChiSjej4B22-9803</strain>
    </source>
</reference>
<dbReference type="Gene3D" id="3.10.580.10">
    <property type="entry name" value="CBS-domain"/>
    <property type="match status" value="1"/>
</dbReference>
<dbReference type="AlphaFoldDB" id="A0A9D1S5I4"/>
<feature type="domain" description="CBS" evidence="3">
    <location>
        <begin position="7"/>
        <end position="67"/>
    </location>
</feature>
<evidence type="ECO:0000256" key="1">
    <source>
        <dbReference type="ARBA" id="ARBA00023122"/>
    </source>
</evidence>